<dbReference type="GO" id="GO:0017176">
    <property type="term" value="F:phosphatidylinositol N-acetylglucosaminyltransferase activity"/>
    <property type="evidence" value="ECO:0007669"/>
    <property type="project" value="TreeGrafter"/>
</dbReference>
<dbReference type="PANTHER" id="PTHR45871">
    <property type="entry name" value="N-ACETYLGLUCOSAMINYL-PHOSPHATIDYLINOSITOL BIOSYNTHETIC PROTEIN"/>
    <property type="match status" value="1"/>
</dbReference>
<evidence type="ECO:0000313" key="2">
    <source>
        <dbReference type="Proteomes" id="UP000887574"/>
    </source>
</evidence>
<accession>A0A915DM71</accession>
<dbReference type="InterPro" id="IPR028098">
    <property type="entry name" value="Glyco_trans_4-like_N"/>
</dbReference>
<dbReference type="PANTHER" id="PTHR45871:SF1">
    <property type="entry name" value="PHOSPHATIDYLINOSITOL N-ACETYLGLUCOSAMINYLTRANSFERASE SUBUNIT A"/>
    <property type="match status" value="1"/>
</dbReference>
<dbReference type="Pfam" id="PF13439">
    <property type="entry name" value="Glyco_transf_4"/>
    <property type="match status" value="1"/>
</dbReference>
<evidence type="ECO:0000313" key="3">
    <source>
        <dbReference type="WBParaSite" id="jg21050"/>
    </source>
</evidence>
<feature type="domain" description="Glycosyltransferase subfamily 4-like N-terminal" evidence="1">
    <location>
        <begin position="18"/>
        <end position="57"/>
    </location>
</feature>
<dbReference type="WBParaSite" id="jg21050">
    <property type="protein sequence ID" value="jg21050"/>
    <property type="gene ID" value="jg21050"/>
</dbReference>
<organism evidence="2 3">
    <name type="scientific">Ditylenchus dipsaci</name>
    <dbReference type="NCBI Taxonomy" id="166011"/>
    <lineage>
        <taxon>Eukaryota</taxon>
        <taxon>Metazoa</taxon>
        <taxon>Ecdysozoa</taxon>
        <taxon>Nematoda</taxon>
        <taxon>Chromadorea</taxon>
        <taxon>Rhabditida</taxon>
        <taxon>Tylenchina</taxon>
        <taxon>Tylenchomorpha</taxon>
        <taxon>Sphaerularioidea</taxon>
        <taxon>Anguinidae</taxon>
        <taxon>Anguininae</taxon>
        <taxon>Ditylenchus</taxon>
    </lineage>
</organism>
<dbReference type="SUPFAM" id="SSF53756">
    <property type="entry name" value="UDP-Glycosyltransferase/glycogen phosphorylase"/>
    <property type="match status" value="1"/>
</dbReference>
<protein>
    <submittedName>
        <fullName evidence="3">Glycosyltransferase subfamily 4-like N-terminal domain-containing protein</fullName>
    </submittedName>
</protein>
<name>A0A915DM71_9BILA</name>
<reference evidence="3" key="1">
    <citation type="submission" date="2022-11" db="UniProtKB">
        <authorList>
            <consortium name="WormBaseParasite"/>
        </authorList>
    </citation>
    <scope>IDENTIFICATION</scope>
</reference>
<dbReference type="Proteomes" id="UP000887574">
    <property type="component" value="Unplaced"/>
</dbReference>
<dbReference type="GO" id="GO:0000506">
    <property type="term" value="C:glycosylphosphatidylinositol-N-acetylglucosaminyltransferase (GPI-GnT) complex"/>
    <property type="evidence" value="ECO:0007669"/>
    <property type="project" value="TreeGrafter"/>
</dbReference>
<sequence>MYDIIYRLVSDFFCPNTGGVETHIYYLSERLLKRGHKVIILTHAYGNAVEFVTCLTISNTGFVKYFSLSKYKLCMDILPFPLLLMKPCYMRGVWVYVPSSLTTPLRVCRCLRYFDQQAVDKYSLVNLDRIICVSHTSKENTVLRAGLMPNKVFVIPNAIKTCLFTPDKHLFTPTQPLWWFFVVWSTARGRICFWM</sequence>
<evidence type="ECO:0000259" key="1">
    <source>
        <dbReference type="Pfam" id="PF13439"/>
    </source>
</evidence>
<dbReference type="AlphaFoldDB" id="A0A915DM71"/>
<dbReference type="GO" id="GO:0006506">
    <property type="term" value="P:GPI anchor biosynthetic process"/>
    <property type="evidence" value="ECO:0007669"/>
    <property type="project" value="TreeGrafter"/>
</dbReference>
<proteinExistence type="predicted"/>
<dbReference type="Gene3D" id="3.40.50.2000">
    <property type="entry name" value="Glycogen Phosphorylase B"/>
    <property type="match status" value="2"/>
</dbReference>
<keyword evidence="2" id="KW-1185">Reference proteome</keyword>